<sequence>MIKGDNLKTFKIFVLSMILLLICCVGIASATDNNDYLNDSEYEINDIDENVLSSDNPDILGDDIQDSSENVYEIYVGSNITEDGGNGSYENPFATLDLACSDVNGKNNVKINIFDGTYYVGSNLKFNTSNLLMQSINGGNVIIKPVGSEKNSQSLGFVSQYANFTFSNITFDANVTGITSESWNWFRVIEGKFMDGKFYNCNFLNFKNTVVLSYHSPFEFIKCKFSNFKHPLWGHRWNVKAVYKYCVFLDHHDVVFGHMYTSQIGMLKDCWFGQNTLPDYAFPLHAFMESQSGAWVDNTCIVSRYAIFSIYENYLGNNKYEIVGRLMWNDSTIDGIENLRPMNVTLSSTTGEIASTAILENGTFKVSYTGNSSNNKVTAKLDEEIINLKFNNIVIDASCENVNPSENANITVTLPSALSGIVNVIVNNKSYSVVVNDSSLVNVIIDELDEGNYTAEVHFTNKNHVNAFILVNFSVSKVDDYQVYIIAPSEIKVGENASIIIEAPEDATGNITIIDKDKNYTKELNNNTITIDISGLVLGNNNLIVVYSGNKKYAEKTENVIVTVDKYDPFINIISPKEAKVGDDVDININLPTDINGKITVEINNEKQNLTIINGVATLNISFSKEGHYVISVNFWGNDNYYSSENKTSIDISKVINNINDILNINTFKDKENPYIAIKLPVDATGNLTVTVGGKIYFKNLVKGSAKVTIPDLTLGKHSIKIEYSGDEKYESLSKNMVVSIIAPKLTTSNLAVYYMSEAKYSVKLTKENTALSGKTITFLINGKKIVAKTDKNGYASFKINLKPSSKKYTVTSIYNGIKKLNKITVKSILVAKNLKVKKSAKTLKIKISLKKINKKYLKAKITLKFNGKTYKAKTNKKGIATFNIKKNMLKKLNVGKKYTYKVTCLKDNISKKITVKK</sequence>
<dbReference type="AlphaFoldDB" id="A0A166ACY9"/>
<dbReference type="InterPro" id="IPR013783">
    <property type="entry name" value="Ig-like_fold"/>
</dbReference>
<organism evidence="1 2">
    <name type="scientific">Methanobrevibacter oralis</name>
    <dbReference type="NCBI Taxonomy" id="66851"/>
    <lineage>
        <taxon>Archaea</taxon>
        <taxon>Methanobacteriati</taxon>
        <taxon>Methanobacteriota</taxon>
        <taxon>Methanomada group</taxon>
        <taxon>Methanobacteria</taxon>
        <taxon>Methanobacteriales</taxon>
        <taxon>Methanobacteriaceae</taxon>
        <taxon>Methanobrevibacter</taxon>
    </lineage>
</organism>
<accession>A0A166ACY9</accession>
<name>A0A166ACY9_METOA</name>
<dbReference type="STRING" id="66851.MBORA_14120"/>
<dbReference type="Proteomes" id="UP000077428">
    <property type="component" value="Unassembled WGS sequence"/>
</dbReference>
<keyword evidence="2" id="KW-1185">Reference proteome</keyword>
<dbReference type="Gene3D" id="2.60.40.10">
    <property type="entry name" value="Immunoglobulins"/>
    <property type="match status" value="2"/>
</dbReference>
<proteinExistence type="predicted"/>
<comment type="caution">
    <text evidence="1">The sequence shown here is derived from an EMBL/GenBank/DDBJ whole genome shotgun (WGS) entry which is preliminary data.</text>
</comment>
<reference evidence="2" key="1">
    <citation type="journal article" date="2016" name="Genome Announc.">
        <title>Draft Genome Sequences of Methanobrevibacter curvatus DSM11111, Methanobrevibacter cuticularis DSM11139, Methanobrevibacter filiformis DSM11501, and Methanobrevibacter oralis DSM7256.</title>
        <authorList>
            <person name="Poehlein A."/>
            <person name="Seedorf H."/>
        </authorList>
    </citation>
    <scope>NUCLEOTIDE SEQUENCE [LARGE SCALE GENOMIC DNA]</scope>
    <source>
        <strain evidence="2">DSM 7256 / JCM 30027 / ZR</strain>
    </source>
</reference>
<protein>
    <recommendedName>
        <fullName evidence="3">Bacterial Ig-like domain protein</fullName>
    </recommendedName>
</protein>
<evidence type="ECO:0008006" key="3">
    <source>
        <dbReference type="Google" id="ProtNLM"/>
    </source>
</evidence>
<dbReference type="PATRIC" id="fig|66851.6.peg.1530"/>
<evidence type="ECO:0000313" key="1">
    <source>
        <dbReference type="EMBL" id="KZX11872.1"/>
    </source>
</evidence>
<gene>
    <name evidence="1" type="ORF">MBORA_14120</name>
</gene>
<dbReference type="EMBL" id="LWMU01000081">
    <property type="protein sequence ID" value="KZX11872.1"/>
    <property type="molecule type" value="Genomic_DNA"/>
</dbReference>
<evidence type="ECO:0000313" key="2">
    <source>
        <dbReference type="Proteomes" id="UP000077428"/>
    </source>
</evidence>